<comment type="caution">
    <text evidence="7">Lacks conserved residue(s) required for the propagation of feature annotation.</text>
</comment>
<gene>
    <name evidence="13" type="ORF">EDS130_LOCUS17567</name>
</gene>
<dbReference type="SMART" id="SM00181">
    <property type="entry name" value="EGF"/>
    <property type="match status" value="3"/>
</dbReference>
<dbReference type="PROSITE" id="PS00022">
    <property type="entry name" value="EGF_1"/>
    <property type="match status" value="4"/>
</dbReference>
<evidence type="ECO:0000256" key="9">
    <source>
        <dbReference type="SAM" id="Phobius"/>
    </source>
</evidence>
<keyword evidence="4 9" id="KW-1133">Transmembrane helix</keyword>
<dbReference type="PROSITE" id="PS01186">
    <property type="entry name" value="EGF_2"/>
    <property type="match status" value="1"/>
</dbReference>
<dbReference type="PROSITE" id="PS50026">
    <property type="entry name" value="EGF_3"/>
    <property type="match status" value="2"/>
</dbReference>
<proteinExistence type="predicted"/>
<dbReference type="EMBL" id="CAJNOJ010000079">
    <property type="protein sequence ID" value="CAF1053845.1"/>
    <property type="molecule type" value="Genomic_DNA"/>
</dbReference>
<feature type="transmembrane region" description="Helical" evidence="9">
    <location>
        <begin position="1267"/>
        <end position="1294"/>
    </location>
</feature>
<evidence type="ECO:0000313" key="14">
    <source>
        <dbReference type="Proteomes" id="UP000663852"/>
    </source>
</evidence>
<dbReference type="GO" id="GO:0016192">
    <property type="term" value="P:vesicle-mediated transport"/>
    <property type="evidence" value="ECO:0007669"/>
    <property type="project" value="UniProtKB-ARBA"/>
</dbReference>
<feature type="signal peptide" evidence="10">
    <location>
        <begin position="1"/>
        <end position="19"/>
    </location>
</feature>
<dbReference type="InterPro" id="IPR050685">
    <property type="entry name" value="LDLR"/>
</dbReference>
<evidence type="ECO:0000313" key="13">
    <source>
        <dbReference type="EMBL" id="CAF1053845.1"/>
    </source>
</evidence>
<accession>A0A814KNT4</accession>
<name>A0A814KNT4_ADIRI</name>
<keyword evidence="2 9" id="KW-0812">Transmembrane</keyword>
<evidence type="ECO:0000259" key="12">
    <source>
        <dbReference type="PROSITE" id="PS50262"/>
    </source>
</evidence>
<dbReference type="Pfam" id="PF00008">
    <property type="entry name" value="EGF"/>
    <property type="match status" value="1"/>
</dbReference>
<feature type="chain" id="PRO_5032544081" evidence="10">
    <location>
        <begin position="20"/>
        <end position="1570"/>
    </location>
</feature>
<feature type="domain" description="EGF-like" evidence="11">
    <location>
        <begin position="998"/>
        <end position="1042"/>
    </location>
</feature>
<dbReference type="PANTHER" id="PTHR24270">
    <property type="entry name" value="LOW-DENSITY LIPOPROTEIN RECEPTOR-RELATED"/>
    <property type="match status" value="1"/>
</dbReference>
<dbReference type="PANTHER" id="PTHR24270:SF60">
    <property type="entry name" value="CUB AND LDLA DOMAIN, ISOFORM A-RELATED"/>
    <property type="match status" value="1"/>
</dbReference>
<comment type="caution">
    <text evidence="13">The sequence shown here is derived from an EMBL/GenBank/DDBJ whole genome shotgun (WGS) entry which is preliminary data.</text>
</comment>
<feature type="disulfide bond" evidence="7">
    <location>
        <begin position="931"/>
        <end position="941"/>
    </location>
</feature>
<dbReference type="Pfam" id="PF00057">
    <property type="entry name" value="Ldl_recept_a"/>
    <property type="match status" value="1"/>
</dbReference>
<evidence type="ECO:0000256" key="8">
    <source>
        <dbReference type="PROSITE-ProRule" id="PRU00124"/>
    </source>
</evidence>
<dbReference type="GO" id="GO:0005886">
    <property type="term" value="C:plasma membrane"/>
    <property type="evidence" value="ECO:0007669"/>
    <property type="project" value="TreeGrafter"/>
</dbReference>
<evidence type="ECO:0000256" key="10">
    <source>
        <dbReference type="SAM" id="SignalP"/>
    </source>
</evidence>
<evidence type="ECO:0000259" key="11">
    <source>
        <dbReference type="PROSITE" id="PS50026"/>
    </source>
</evidence>
<dbReference type="Gene3D" id="1.20.1070.10">
    <property type="entry name" value="Rhodopsin 7-helix transmembrane proteins"/>
    <property type="match status" value="1"/>
</dbReference>
<evidence type="ECO:0000256" key="2">
    <source>
        <dbReference type="ARBA" id="ARBA00022692"/>
    </source>
</evidence>
<feature type="disulfide bond" evidence="8">
    <location>
        <begin position="195"/>
        <end position="210"/>
    </location>
</feature>
<protein>
    <submittedName>
        <fullName evidence="13">Uncharacterized protein</fullName>
    </submittedName>
</protein>
<dbReference type="InterPro" id="IPR002172">
    <property type="entry name" value="LDrepeatLR_classA_rpt"/>
</dbReference>
<dbReference type="SUPFAM" id="SSF57196">
    <property type="entry name" value="EGF/Laminin"/>
    <property type="match status" value="1"/>
</dbReference>
<dbReference type="Proteomes" id="UP000663852">
    <property type="component" value="Unassembled WGS sequence"/>
</dbReference>
<evidence type="ECO:0000256" key="3">
    <source>
        <dbReference type="ARBA" id="ARBA00022737"/>
    </source>
</evidence>
<reference evidence="13" key="1">
    <citation type="submission" date="2021-02" db="EMBL/GenBank/DDBJ databases">
        <authorList>
            <person name="Nowell W R."/>
        </authorList>
    </citation>
    <scope>NUCLEOTIDE SEQUENCE</scope>
</reference>
<evidence type="ECO:0000256" key="5">
    <source>
        <dbReference type="ARBA" id="ARBA00023136"/>
    </source>
</evidence>
<feature type="disulfide bond" evidence="7">
    <location>
        <begin position="955"/>
        <end position="964"/>
    </location>
</feature>
<dbReference type="InterPro" id="IPR000742">
    <property type="entry name" value="EGF"/>
</dbReference>
<dbReference type="OrthoDB" id="382013at2759"/>
<dbReference type="CDD" id="cd00054">
    <property type="entry name" value="EGF_CA"/>
    <property type="match status" value="1"/>
</dbReference>
<keyword evidence="6 7" id="KW-1015">Disulfide bond</keyword>
<evidence type="ECO:0000256" key="4">
    <source>
        <dbReference type="ARBA" id="ARBA00022989"/>
    </source>
</evidence>
<comment type="subcellular location">
    <subcellularLocation>
        <location evidence="1">Membrane</location>
        <topology evidence="1">Single-pass membrane protein</topology>
    </subcellularLocation>
</comment>
<feature type="transmembrane region" description="Helical" evidence="9">
    <location>
        <begin position="1306"/>
        <end position="1328"/>
    </location>
</feature>
<dbReference type="InterPro" id="IPR017452">
    <property type="entry name" value="GPCR_Rhodpsn_7TM"/>
</dbReference>
<sequence>MIIILTTTFVLSLCISVDTSYFIYHSTILQGSSRIYDCLYAHLVDSGKALGKVYLQSDNLIPYCRRPDENEEQGKLRHPVLENIVQTYSFKQLKNEHITSEELLQWFSPIDIAEDYERFINESDVFHNCSIPWFGSMCEYRFVFDEKLSFETIIDMTKAKQDGIKRNISHGTCYQFLTNCSGRSWPLCLHWSDICDGKFDCLDGADEEFCDRLEMTKCNENEYRCHYGGQCIPRSFLKDGTFSIDCLDGSDEGEYILLNTGLRISNCESNTPFRCNEIIGRYPNFFQCDEGNYIQNSALPDSRSVCANEKDKKVSIALLTNMEHILSIDCQKAFYCALHANRTFGFRGVDGSSEEIFPILEDIRNEDCEPLSEHCESEWLVIPTVPKLFDFFQFVYFTNRSVDDFKISIEPDLVCFPAKACPVLLMEIRPIQHINGLTCFSPVNFSVYKLTDFNEVFSAFAHYNYYCRTKGIDLSCENSTNFYCNESMKCISYNRVGDGHVDCYYGEDEQFNTCHLNDSNRFQCLSDPTKCLLEVAMGDVTESCPDNEDELFVYTQELSVLITYPHICDRDEDMASYYYPLNETDETNCQWWPCNNTYTRCDKKLDCSNGIDELNCPDSNCSLNEFECHNGTLGRSYCIPLSNMYDKYSNSCDTLPVERSVYFYNGTDDISEDYFSWNHSQCVSLEKLCRLNSSTTENICLYVSIYYFYWAIDYPTKLIPNDDNFCRHTFNPFPENTPRFLKTSRLGYLPSSPVNHSKLVLSQTANPTKRVLTGIDTESISYCHRGILALQGSNQTKTCFCPPNYFGSQCQWQNQRVSLTIQIVWRSVTFQMAMFELIIMLINEYGQIGSYHERITHMPARDCNKKYNLYLLYPDRPKSLTQNYSIRIDIYEKTSLTYWASWHLPIPFQFLPVNRIAAQITIPDLQNRDICTSPCGEHGKCMNYINEKSLSFCLCEQGYSGTYCNFKHECHCANDSFCLTSSICVCRLNKFGSYCYLNHSICQANSNNPCEHGGICVPSDDRIALNDFTCFCSEDYSGKRCEIQSSRIDIVLNDEIRSATTLLLLHFITAFDHTEHERQILWKKFTLNQEILTNYITKPFHILFLEIPNPNSYYLAILREVFEPSEYIRTKIQREQRCLSIDQLNESLRHYEYFRRVKYYPLLCRQNLDLKCFYDPEHMCLCDQDRFANCFLFNHTINHDCSDYNYCENQGRCLRNNATCPSKWTCICQDCFYGNKCQFSTSGFILSLDTILAYHIQPKVSIGRQSLLIKISIFISSTLFLLGFCNGLLAFVTFRRSKVKRVGSGYYLLSSSIVSILTILLLTYKFWFLLMSQTSFIINRTLLHWNCLIVDILIRIFLALSEWLNCCVAIERVFSVIMGVRFRRTTSVRYSKRVIIIIIILVTSTHMHEPLRRELIDDFDIDEHRIWCFVRYSSLIEKYNSVITLFHFLIPFTINVISSLWIIIKLAYRRRRVQRGETLKDHLRYQIQQHRHILYSPFILILLTLPRLIISFIRTCMRSTQKPWLLLIGYFLSFAPSMSIFIVFVLPSKIYKAELDAVVEQLLKKFRTAQ</sequence>
<feature type="transmembrane region" description="Helical" evidence="9">
    <location>
        <begin position="1493"/>
        <end position="1513"/>
    </location>
</feature>
<feature type="transmembrane region" description="Helical" evidence="9">
    <location>
        <begin position="1390"/>
        <end position="1408"/>
    </location>
</feature>
<evidence type="ECO:0000256" key="6">
    <source>
        <dbReference type="ARBA" id="ARBA00023157"/>
    </source>
</evidence>
<evidence type="ECO:0000256" key="7">
    <source>
        <dbReference type="PROSITE-ProRule" id="PRU00076"/>
    </source>
</evidence>
<feature type="domain" description="G-protein coupled receptors family 1 profile" evidence="12">
    <location>
        <begin position="1285"/>
        <end position="1544"/>
    </location>
</feature>
<feature type="transmembrane region" description="Helical" evidence="9">
    <location>
        <begin position="1442"/>
        <end position="1464"/>
    </location>
</feature>
<keyword evidence="3" id="KW-0677">Repeat</keyword>
<dbReference type="SUPFAM" id="SSF57424">
    <property type="entry name" value="LDL receptor-like module"/>
    <property type="match status" value="1"/>
</dbReference>
<dbReference type="Gene3D" id="2.10.25.10">
    <property type="entry name" value="Laminin"/>
    <property type="match status" value="1"/>
</dbReference>
<dbReference type="PRINTS" id="PR00261">
    <property type="entry name" value="LDLRECEPTOR"/>
</dbReference>
<dbReference type="InterPro" id="IPR036055">
    <property type="entry name" value="LDL_receptor-like_sf"/>
</dbReference>
<feature type="transmembrane region" description="Helical" evidence="9">
    <location>
        <begin position="1525"/>
        <end position="1546"/>
    </location>
</feature>
<dbReference type="PROSITE" id="PS50068">
    <property type="entry name" value="LDLRA_2"/>
    <property type="match status" value="3"/>
</dbReference>
<keyword evidence="10" id="KW-0732">Signal</keyword>
<dbReference type="PROSITE" id="PS50262">
    <property type="entry name" value="G_PROTEIN_RECEP_F1_2"/>
    <property type="match status" value="1"/>
</dbReference>
<keyword evidence="5 9" id="KW-0472">Membrane</keyword>
<dbReference type="SMART" id="SM00192">
    <property type="entry name" value="LDLa"/>
    <property type="match status" value="4"/>
</dbReference>
<evidence type="ECO:0000256" key="1">
    <source>
        <dbReference type="ARBA" id="ARBA00004167"/>
    </source>
</evidence>
<keyword evidence="7" id="KW-0245">EGF-like domain</keyword>
<organism evidence="13 14">
    <name type="scientific">Adineta ricciae</name>
    <name type="common">Rotifer</name>
    <dbReference type="NCBI Taxonomy" id="249248"/>
    <lineage>
        <taxon>Eukaryota</taxon>
        <taxon>Metazoa</taxon>
        <taxon>Spiralia</taxon>
        <taxon>Gnathifera</taxon>
        <taxon>Rotifera</taxon>
        <taxon>Eurotatoria</taxon>
        <taxon>Bdelloidea</taxon>
        <taxon>Adinetida</taxon>
        <taxon>Adinetidae</taxon>
        <taxon>Adineta</taxon>
    </lineage>
</organism>
<feature type="domain" description="EGF-like" evidence="11">
    <location>
        <begin position="927"/>
        <end position="965"/>
    </location>
</feature>
<feature type="transmembrane region" description="Helical" evidence="9">
    <location>
        <begin position="1348"/>
        <end position="1370"/>
    </location>
</feature>
<feature type="disulfide bond" evidence="7">
    <location>
        <begin position="1032"/>
        <end position="1041"/>
    </location>
</feature>
<dbReference type="SUPFAM" id="SSF81321">
    <property type="entry name" value="Family A G protein-coupled receptor-like"/>
    <property type="match status" value="1"/>
</dbReference>
<dbReference type="Gene3D" id="4.10.400.10">
    <property type="entry name" value="Low-density Lipoprotein Receptor"/>
    <property type="match status" value="2"/>
</dbReference>
<dbReference type="CDD" id="cd00112">
    <property type="entry name" value="LDLa"/>
    <property type="match status" value="2"/>
</dbReference>